<reference evidence="4 5" key="1">
    <citation type="journal article" date="2019" name="Sci. Rep.">
        <title>A high-quality genome of Eragrostis curvula grass provides insights into Poaceae evolution and supports new strategies to enhance forage quality.</title>
        <authorList>
            <person name="Carballo J."/>
            <person name="Santos B.A.C.M."/>
            <person name="Zappacosta D."/>
            <person name="Garbus I."/>
            <person name="Selva J.P."/>
            <person name="Gallo C.A."/>
            <person name="Diaz A."/>
            <person name="Albertini E."/>
            <person name="Caccamo M."/>
            <person name="Echenique V."/>
        </authorList>
    </citation>
    <scope>NUCLEOTIDE SEQUENCE [LARGE SCALE GENOMIC DNA]</scope>
    <source>
        <strain evidence="5">cv. Victoria</strain>
        <tissue evidence="4">Leaf</tissue>
    </source>
</reference>
<feature type="domain" description="Protein kinase" evidence="3">
    <location>
        <begin position="241"/>
        <end position="571"/>
    </location>
</feature>
<dbReference type="Gramene" id="TVU32614">
    <property type="protein sequence ID" value="TVU32614"/>
    <property type="gene ID" value="EJB05_24352"/>
</dbReference>
<dbReference type="InterPro" id="IPR011009">
    <property type="entry name" value="Kinase-like_dom_sf"/>
</dbReference>
<dbReference type="InterPro" id="IPR050154">
    <property type="entry name" value="UbiB_kinase"/>
</dbReference>
<dbReference type="Proteomes" id="UP000324897">
    <property type="component" value="Chromosome 1"/>
</dbReference>
<evidence type="ECO:0000259" key="3">
    <source>
        <dbReference type="PROSITE" id="PS50011"/>
    </source>
</evidence>
<dbReference type="CDD" id="cd05121">
    <property type="entry name" value="ABC1_ADCK3-like"/>
    <property type="match status" value="1"/>
</dbReference>
<dbReference type="InterPro" id="IPR000719">
    <property type="entry name" value="Prot_kinase_dom"/>
</dbReference>
<organism evidence="4 5">
    <name type="scientific">Eragrostis curvula</name>
    <name type="common">weeping love grass</name>
    <dbReference type="NCBI Taxonomy" id="38414"/>
    <lineage>
        <taxon>Eukaryota</taxon>
        <taxon>Viridiplantae</taxon>
        <taxon>Streptophyta</taxon>
        <taxon>Embryophyta</taxon>
        <taxon>Tracheophyta</taxon>
        <taxon>Spermatophyta</taxon>
        <taxon>Magnoliopsida</taxon>
        <taxon>Liliopsida</taxon>
        <taxon>Poales</taxon>
        <taxon>Poaceae</taxon>
        <taxon>PACMAD clade</taxon>
        <taxon>Chloridoideae</taxon>
        <taxon>Eragrostideae</taxon>
        <taxon>Eragrostidinae</taxon>
        <taxon>Eragrostis</taxon>
    </lineage>
</organism>
<dbReference type="Pfam" id="PF03109">
    <property type="entry name" value="ABC1"/>
    <property type="match status" value="1"/>
</dbReference>
<evidence type="ECO:0000256" key="2">
    <source>
        <dbReference type="SAM" id="MobiDB-lite"/>
    </source>
</evidence>
<comment type="similarity">
    <text evidence="1">Belongs to the protein kinase superfamily. ADCK protein kinase family.</text>
</comment>
<evidence type="ECO:0000256" key="1">
    <source>
        <dbReference type="ARBA" id="ARBA00009670"/>
    </source>
</evidence>
<dbReference type="GO" id="GO:0005524">
    <property type="term" value="F:ATP binding"/>
    <property type="evidence" value="ECO:0007669"/>
    <property type="project" value="InterPro"/>
</dbReference>
<gene>
    <name evidence="4" type="ORF">EJB05_24352</name>
</gene>
<dbReference type="InterPro" id="IPR004147">
    <property type="entry name" value="ABC1_dom"/>
</dbReference>
<keyword evidence="5" id="KW-1185">Reference proteome</keyword>
<dbReference type="OrthoDB" id="427480at2759"/>
<feature type="region of interest" description="Disordered" evidence="2">
    <location>
        <begin position="58"/>
        <end position="79"/>
    </location>
</feature>
<dbReference type="PROSITE" id="PS50011">
    <property type="entry name" value="PROTEIN_KINASE_DOM"/>
    <property type="match status" value="1"/>
</dbReference>
<dbReference type="PANTHER" id="PTHR10566:SF53">
    <property type="entry name" value="PROTEIN ACTIVITY OF BC1 COMPLEX KINASE 1, CHLOROPLASTIC"/>
    <property type="match status" value="1"/>
</dbReference>
<evidence type="ECO:0000313" key="5">
    <source>
        <dbReference type="Proteomes" id="UP000324897"/>
    </source>
</evidence>
<dbReference type="GO" id="GO:0004672">
    <property type="term" value="F:protein kinase activity"/>
    <property type="evidence" value="ECO:0007669"/>
    <property type="project" value="InterPro"/>
</dbReference>
<proteinExistence type="inferred from homology"/>
<name>A0A5J9VAT5_9POAL</name>
<dbReference type="PANTHER" id="PTHR10566">
    <property type="entry name" value="CHAPERONE-ACTIVITY OF BC1 COMPLEX CABC1 -RELATED"/>
    <property type="match status" value="1"/>
</dbReference>
<dbReference type="Gene3D" id="1.10.510.10">
    <property type="entry name" value="Transferase(Phosphotransferase) domain 1"/>
    <property type="match status" value="1"/>
</dbReference>
<sequence length="734" mass="82993">MELCTTSTCNSAQWSDILSRGNHVPCHGFMFSSLSVPQRRRRSTFCVMNAVSTGLPPSSQSIAQSSRTNGASLKSISNDKPSSALEQLDIERGVCIPFRKYTPELVRNKVLKSRGSILSLASRGVEIIWKLGFYWSSLMYDFLVGWDEEIVPFRARQLRNLLCDLGPSFIKAGQVISFSLYISFHYFFFMYVLANRPDIIREDYMNELCILQDDVPPVPNQVAFTIIEEELGQPMEKLFSKISSQTIAAASLGQVYRATLRETGEDVAIKVQRPGIEPIIYRDLFLFRTLASFLNGISLQKLGCNAELIVDEFGEKLLEELDYTLEARNIEDFLENFKNDPTVKIPRVYKKFSGSRVLVMEWIDGIRCTDPQAIKEAGIDLDGFLTVGVSAALRQLLEFGLFHGDPHPGNIFAMRDGRIAYVDFGNVAVLSQQNKQILIDAVVHAVNEDYAEMANDFTRLGFPASGTDVSPIIPALESIWQNSAGKGLADFNFRSVTGKFNLLVYNYPIRIPERFSLVIRSLLTQEGICFTLKPDFKFLEVAYPYVAKRLLTDPNPALRDRLIQVTFEDLVDTTVISIIVKSSISTVLFKDGAFQWKRLENLIVLAKENVTKMSSNPALKKNSSQSVGSRQMESKLDLTETIKDGARMFLIDAGIRRQLILAFTEDSKLHVEELLDVYRLVEPRKKKKKKKKKRLVEDQIDMPSVAREVIQDLPSVARDFMLSWSDSILSDRQY</sequence>
<protein>
    <recommendedName>
        <fullName evidence="3">Protein kinase domain-containing protein</fullName>
    </recommendedName>
</protein>
<dbReference type="SUPFAM" id="SSF56112">
    <property type="entry name" value="Protein kinase-like (PK-like)"/>
    <property type="match status" value="1"/>
</dbReference>
<dbReference type="EMBL" id="RWGY01000011">
    <property type="protein sequence ID" value="TVU32614.1"/>
    <property type="molecule type" value="Genomic_DNA"/>
</dbReference>
<accession>A0A5J9VAT5</accession>
<dbReference type="AlphaFoldDB" id="A0A5J9VAT5"/>
<evidence type="ECO:0000313" key="4">
    <source>
        <dbReference type="EMBL" id="TVU32614.1"/>
    </source>
</evidence>
<comment type="caution">
    <text evidence="4">The sequence shown here is derived from an EMBL/GenBank/DDBJ whole genome shotgun (WGS) entry which is preliminary data.</text>
</comment>